<dbReference type="InterPro" id="IPR035899">
    <property type="entry name" value="DBL_dom_sf"/>
</dbReference>
<name>A0AAD5SH27_9FUNG</name>
<dbReference type="AlphaFoldDB" id="A0AAD5SH27"/>
<evidence type="ECO:0000259" key="2">
    <source>
        <dbReference type="PROSITE" id="PS50010"/>
    </source>
</evidence>
<dbReference type="CDD" id="cd00160">
    <property type="entry name" value="RhoGEF"/>
    <property type="match status" value="1"/>
</dbReference>
<dbReference type="PROSITE" id="PS50010">
    <property type="entry name" value="DH_2"/>
    <property type="match status" value="1"/>
</dbReference>
<dbReference type="PANTHER" id="PTHR12673">
    <property type="entry name" value="FACIOGENITAL DYSPLASIA PROTEIN"/>
    <property type="match status" value="1"/>
</dbReference>
<feature type="region of interest" description="Disordered" evidence="1">
    <location>
        <begin position="256"/>
        <end position="278"/>
    </location>
</feature>
<dbReference type="InterPro" id="IPR051092">
    <property type="entry name" value="FYVE_RhoGEF_PH"/>
</dbReference>
<reference evidence="3" key="1">
    <citation type="submission" date="2020-05" db="EMBL/GenBank/DDBJ databases">
        <title>Phylogenomic resolution of chytrid fungi.</title>
        <authorList>
            <person name="Stajich J.E."/>
            <person name="Amses K."/>
            <person name="Simmons R."/>
            <person name="Seto K."/>
            <person name="Myers J."/>
            <person name="Bonds A."/>
            <person name="Quandt C.A."/>
            <person name="Barry K."/>
            <person name="Liu P."/>
            <person name="Grigoriev I."/>
            <person name="Longcore J.E."/>
            <person name="James T.Y."/>
        </authorList>
    </citation>
    <scope>NUCLEOTIDE SEQUENCE</scope>
    <source>
        <strain evidence="3">JEL0318</strain>
    </source>
</reference>
<dbReference type="PROSITE" id="PS00741">
    <property type="entry name" value="DH_1"/>
    <property type="match status" value="1"/>
</dbReference>
<dbReference type="SUPFAM" id="SSF48065">
    <property type="entry name" value="DBL homology domain (DH-domain)"/>
    <property type="match status" value="1"/>
</dbReference>
<protein>
    <submittedName>
        <fullName evidence="3">Pleckstrin y domain-containing G member 1</fullName>
    </submittedName>
</protein>
<dbReference type="SMART" id="SM00325">
    <property type="entry name" value="RhoGEF"/>
    <property type="match status" value="1"/>
</dbReference>
<dbReference type="GO" id="GO:0005085">
    <property type="term" value="F:guanyl-nucleotide exchange factor activity"/>
    <property type="evidence" value="ECO:0007669"/>
    <property type="project" value="InterPro"/>
</dbReference>
<feature type="compositionally biased region" description="Low complexity" evidence="1">
    <location>
        <begin position="213"/>
        <end position="224"/>
    </location>
</feature>
<keyword evidence="4" id="KW-1185">Reference proteome</keyword>
<dbReference type="Pfam" id="PF00621">
    <property type="entry name" value="RhoGEF"/>
    <property type="match status" value="1"/>
</dbReference>
<evidence type="ECO:0000256" key="1">
    <source>
        <dbReference type="SAM" id="MobiDB-lite"/>
    </source>
</evidence>
<comment type="caution">
    <text evidence="3">The sequence shown here is derived from an EMBL/GenBank/DDBJ whole genome shotgun (WGS) entry which is preliminary data.</text>
</comment>
<sequence length="516" mass="57508">MSTCIVVSVTSQIDQKIGSVDMMSSTKRLSAVGGYDAITSKLVAMQDADLEFAPTLVPKNGSFLLAAQSEEELAMPSEVGPVKTDSVGEETGKEEKDGVHIVPSIMDAFSETFPEVKNIPHDEVKTASPSSGLLTFIALRMMSGTNLIHIPPKPDSQNEGPSLDLLKPFLNSVDNISLSSQPVSETTSLPSFQNPKPTIKRRPASIMVPTSLSRNPSSDNSTNTPPAPSTSPSKKAHRLSFNGHEEDHIAAFATLGRSKESITSTTSPEALEPEEERVHMPEGLHVRQDSSGSLMDLYKYERAEDRKLVKRVHVMRELRDSERLYVADLRTLVESCFDRLNAASWLPSEKRFMLMRNANELYKFQQEFLTELEEALAKVSSVLESLAPVGQIETPIPVAEVFLKMREKFNVYKDYCTQHDGAIKILTEYEKRPEMISFLQEFRGTAHTKLDLKDYLIKPVQRLCRYPLLLQELIKNTEPDAADYVDLLSAYSVMQEVVVDIDSAKVPQKLVFLRTV</sequence>
<feature type="region of interest" description="Disordered" evidence="1">
    <location>
        <begin position="75"/>
        <end position="95"/>
    </location>
</feature>
<dbReference type="InterPro" id="IPR001331">
    <property type="entry name" value="GDS_CDC24_CS"/>
</dbReference>
<gene>
    <name evidence="3" type="primary">PLEKHG1</name>
    <name evidence="3" type="ORF">HK097_009444</name>
</gene>
<accession>A0AAD5SH27</accession>
<feature type="compositionally biased region" description="Polar residues" evidence="1">
    <location>
        <begin position="180"/>
        <end position="196"/>
    </location>
</feature>
<dbReference type="EMBL" id="JADGJD010000624">
    <property type="protein sequence ID" value="KAJ3049574.1"/>
    <property type="molecule type" value="Genomic_DNA"/>
</dbReference>
<proteinExistence type="predicted"/>
<feature type="region of interest" description="Disordered" evidence="1">
    <location>
        <begin position="180"/>
        <end position="238"/>
    </location>
</feature>
<organism evidence="3 4">
    <name type="scientific">Rhizophlyctis rosea</name>
    <dbReference type="NCBI Taxonomy" id="64517"/>
    <lineage>
        <taxon>Eukaryota</taxon>
        <taxon>Fungi</taxon>
        <taxon>Fungi incertae sedis</taxon>
        <taxon>Chytridiomycota</taxon>
        <taxon>Chytridiomycota incertae sedis</taxon>
        <taxon>Chytridiomycetes</taxon>
        <taxon>Rhizophlyctidales</taxon>
        <taxon>Rhizophlyctidaceae</taxon>
        <taxon>Rhizophlyctis</taxon>
    </lineage>
</organism>
<dbReference type="Gene3D" id="1.20.900.10">
    <property type="entry name" value="Dbl homology (DH) domain"/>
    <property type="match status" value="1"/>
</dbReference>
<dbReference type="GO" id="GO:0035556">
    <property type="term" value="P:intracellular signal transduction"/>
    <property type="evidence" value="ECO:0007669"/>
    <property type="project" value="InterPro"/>
</dbReference>
<feature type="domain" description="DH" evidence="2">
    <location>
        <begin position="310"/>
        <end position="504"/>
    </location>
</feature>
<dbReference type="InterPro" id="IPR000219">
    <property type="entry name" value="DH_dom"/>
</dbReference>
<evidence type="ECO:0000313" key="3">
    <source>
        <dbReference type="EMBL" id="KAJ3049574.1"/>
    </source>
</evidence>
<dbReference type="PANTHER" id="PTHR12673:SF159">
    <property type="entry name" value="LD03170P"/>
    <property type="match status" value="1"/>
</dbReference>
<dbReference type="Proteomes" id="UP001212841">
    <property type="component" value="Unassembled WGS sequence"/>
</dbReference>
<dbReference type="GO" id="GO:0005737">
    <property type="term" value="C:cytoplasm"/>
    <property type="evidence" value="ECO:0007669"/>
    <property type="project" value="TreeGrafter"/>
</dbReference>
<evidence type="ECO:0000313" key="4">
    <source>
        <dbReference type="Proteomes" id="UP001212841"/>
    </source>
</evidence>